<gene>
    <name evidence="1" type="ORF">KUDE01_014109</name>
</gene>
<protein>
    <submittedName>
        <fullName evidence="1">UvrABC system protein B</fullName>
    </submittedName>
</protein>
<name>A0AAD9F578_DISEL</name>
<accession>A0AAD9F578</accession>
<proteinExistence type="predicted"/>
<evidence type="ECO:0000313" key="2">
    <source>
        <dbReference type="Proteomes" id="UP001228049"/>
    </source>
</evidence>
<dbReference type="Proteomes" id="UP001228049">
    <property type="component" value="Unassembled WGS sequence"/>
</dbReference>
<keyword evidence="2" id="KW-1185">Reference proteome</keyword>
<feature type="non-terminal residue" evidence="1">
    <location>
        <position position="173"/>
    </location>
</feature>
<organism evidence="1 2">
    <name type="scientific">Dissostichus eleginoides</name>
    <name type="common">Patagonian toothfish</name>
    <name type="synonym">Dissostichus amissus</name>
    <dbReference type="NCBI Taxonomy" id="100907"/>
    <lineage>
        <taxon>Eukaryota</taxon>
        <taxon>Metazoa</taxon>
        <taxon>Chordata</taxon>
        <taxon>Craniata</taxon>
        <taxon>Vertebrata</taxon>
        <taxon>Euteleostomi</taxon>
        <taxon>Actinopterygii</taxon>
        <taxon>Neopterygii</taxon>
        <taxon>Teleostei</taxon>
        <taxon>Neoteleostei</taxon>
        <taxon>Acanthomorphata</taxon>
        <taxon>Eupercaria</taxon>
        <taxon>Perciformes</taxon>
        <taxon>Notothenioidei</taxon>
        <taxon>Nototheniidae</taxon>
        <taxon>Dissostichus</taxon>
    </lineage>
</organism>
<comment type="caution">
    <text evidence="1">The sequence shown here is derived from an EMBL/GenBank/DDBJ whole genome shotgun (WGS) entry which is preliminary data.</text>
</comment>
<dbReference type="EMBL" id="JASDAP010000017">
    <property type="protein sequence ID" value="KAK1889432.1"/>
    <property type="molecule type" value="Genomic_DNA"/>
</dbReference>
<sequence length="173" mass="19039">SSGLYKAYYANEKSVGNGFVPYHPGKESLFSLVHCIWKQPPGLELLEETPFGKVPGSVGFTLPPKPNCNHQRSKHDTDLRSVSRGKSILLPVREAHMQSIWNSFLYPLRKVQVRSLGVLPEELSDSSVALKGETPEVFGTVANSQYNRNPIQLGRGAGGEFLECYPCVTHPGS</sequence>
<dbReference type="AlphaFoldDB" id="A0AAD9F578"/>
<evidence type="ECO:0000313" key="1">
    <source>
        <dbReference type="EMBL" id="KAK1889432.1"/>
    </source>
</evidence>
<reference evidence="1" key="1">
    <citation type="submission" date="2023-04" db="EMBL/GenBank/DDBJ databases">
        <title>Chromosome-level genome of Chaenocephalus aceratus.</title>
        <authorList>
            <person name="Park H."/>
        </authorList>
    </citation>
    <scope>NUCLEOTIDE SEQUENCE</scope>
    <source>
        <strain evidence="1">DE</strain>
        <tissue evidence="1">Muscle</tissue>
    </source>
</reference>
<feature type="non-terminal residue" evidence="1">
    <location>
        <position position="1"/>
    </location>
</feature>